<organism evidence="1 2">
    <name type="scientific">Acaryochloris thomasi RCC1774</name>
    <dbReference type="NCBI Taxonomy" id="1764569"/>
    <lineage>
        <taxon>Bacteria</taxon>
        <taxon>Bacillati</taxon>
        <taxon>Cyanobacteriota</taxon>
        <taxon>Cyanophyceae</taxon>
        <taxon>Acaryochloridales</taxon>
        <taxon>Acaryochloridaceae</taxon>
        <taxon>Acaryochloris</taxon>
        <taxon>Acaryochloris thomasi</taxon>
    </lineage>
</organism>
<accession>A0A2W1JC67</accession>
<dbReference type="AlphaFoldDB" id="A0A2W1JC67"/>
<dbReference type="Pfam" id="PF07845">
    <property type="entry name" value="DUF1636"/>
    <property type="match status" value="1"/>
</dbReference>
<evidence type="ECO:0008006" key="3">
    <source>
        <dbReference type="Google" id="ProtNLM"/>
    </source>
</evidence>
<evidence type="ECO:0000313" key="2">
    <source>
        <dbReference type="Proteomes" id="UP000248857"/>
    </source>
</evidence>
<keyword evidence="2" id="KW-1185">Reference proteome</keyword>
<evidence type="ECO:0000313" key="1">
    <source>
        <dbReference type="EMBL" id="PZD71478.1"/>
    </source>
</evidence>
<name>A0A2W1JC67_9CYAN</name>
<dbReference type="RefSeq" id="WP_110988023.1">
    <property type="nucleotide sequence ID" value="NZ_CAWNWM010000017.1"/>
</dbReference>
<dbReference type="OrthoDB" id="424426at2"/>
<proteinExistence type="predicted"/>
<sequence>MAVPIMAQHALFVCRSCVFSRTQRDYVGQRGGYHLLSNLLRLQEQWPLPLEFKIEAVNYLSACDRSCTIALAAAGKTTLMFGDMLPLHSAAAVLQLAHQYHSSSDGIVPRQSRPESMQKGILARIPCPSL</sequence>
<dbReference type="InterPro" id="IPR012863">
    <property type="entry name" value="DUF1636"/>
</dbReference>
<dbReference type="Proteomes" id="UP000248857">
    <property type="component" value="Unassembled WGS sequence"/>
</dbReference>
<protein>
    <recommendedName>
        <fullName evidence="3">Metal-binding protein</fullName>
    </recommendedName>
</protein>
<dbReference type="EMBL" id="PQWO01000017">
    <property type="protein sequence ID" value="PZD71478.1"/>
    <property type="molecule type" value="Genomic_DNA"/>
</dbReference>
<gene>
    <name evidence="1" type="ORF">C1752_06329</name>
</gene>
<reference evidence="1 2" key="1">
    <citation type="journal article" date="2018" name="Sci. Rep.">
        <title>A novel species of the marine cyanobacterium Acaryochloris with a unique pigment content and lifestyle.</title>
        <authorList>
            <person name="Partensky F."/>
            <person name="Six C."/>
            <person name="Ratin M."/>
            <person name="Garczarek L."/>
            <person name="Vaulot D."/>
            <person name="Probert I."/>
            <person name="Calteau A."/>
            <person name="Gourvil P."/>
            <person name="Marie D."/>
            <person name="Grebert T."/>
            <person name="Bouchier C."/>
            <person name="Le Panse S."/>
            <person name="Gachenot M."/>
            <person name="Rodriguez F."/>
            <person name="Garrido J.L."/>
        </authorList>
    </citation>
    <scope>NUCLEOTIDE SEQUENCE [LARGE SCALE GENOMIC DNA]</scope>
    <source>
        <strain evidence="1 2">RCC1774</strain>
    </source>
</reference>
<comment type="caution">
    <text evidence="1">The sequence shown here is derived from an EMBL/GenBank/DDBJ whole genome shotgun (WGS) entry which is preliminary data.</text>
</comment>